<name>A0ABS9J3S8_9FLAO</name>
<keyword evidence="3" id="KW-1185">Reference proteome</keyword>
<dbReference type="InterPro" id="IPR004675">
    <property type="entry name" value="AhpD_core"/>
</dbReference>
<comment type="caution">
    <text evidence="2">The sequence shown here is derived from an EMBL/GenBank/DDBJ whole genome shotgun (WGS) entry which is preliminary data.</text>
</comment>
<feature type="domain" description="Carboxymuconolactone decarboxylase-like" evidence="1">
    <location>
        <begin position="50"/>
        <end position="103"/>
    </location>
</feature>
<dbReference type="Gene3D" id="1.20.1290.10">
    <property type="entry name" value="AhpD-like"/>
    <property type="match status" value="1"/>
</dbReference>
<reference evidence="2 3" key="1">
    <citation type="submission" date="2021-01" db="EMBL/GenBank/DDBJ databases">
        <title>Genome sequencing of Joostella atrarenae M1-2 (= KCTC 23194).</title>
        <authorList>
            <person name="Zakaria M.R."/>
            <person name="Lam M.Q."/>
            <person name="Chong C.S."/>
        </authorList>
    </citation>
    <scope>NUCLEOTIDE SEQUENCE [LARGE SCALE GENOMIC DNA]</scope>
    <source>
        <strain evidence="2 3">M1-2</strain>
    </source>
</reference>
<dbReference type="Proteomes" id="UP000829517">
    <property type="component" value="Unassembled WGS sequence"/>
</dbReference>
<protein>
    <submittedName>
        <fullName evidence="2">Carboxymuconolactone decarboxylase family protein</fullName>
    </submittedName>
</protein>
<dbReference type="EMBL" id="JAETXX010000005">
    <property type="protein sequence ID" value="MCF8715081.1"/>
    <property type="molecule type" value="Genomic_DNA"/>
</dbReference>
<organism evidence="2 3">
    <name type="scientific">Joostella atrarenae</name>
    <dbReference type="NCBI Taxonomy" id="679257"/>
    <lineage>
        <taxon>Bacteria</taxon>
        <taxon>Pseudomonadati</taxon>
        <taxon>Bacteroidota</taxon>
        <taxon>Flavobacteriia</taxon>
        <taxon>Flavobacteriales</taxon>
        <taxon>Flavobacteriaceae</taxon>
        <taxon>Joostella</taxon>
    </lineage>
</organism>
<dbReference type="SUPFAM" id="SSF69118">
    <property type="entry name" value="AhpD-like"/>
    <property type="match status" value="1"/>
</dbReference>
<dbReference type="InterPro" id="IPR003779">
    <property type="entry name" value="CMD-like"/>
</dbReference>
<evidence type="ECO:0000313" key="2">
    <source>
        <dbReference type="EMBL" id="MCF8715081.1"/>
    </source>
</evidence>
<dbReference type="RefSeq" id="WP_236959047.1">
    <property type="nucleotide sequence ID" value="NZ_JAETXX010000005.1"/>
</dbReference>
<dbReference type="InterPro" id="IPR029032">
    <property type="entry name" value="AhpD-like"/>
</dbReference>
<accession>A0ABS9J3S8</accession>
<dbReference type="PANTHER" id="PTHR35446:SF3">
    <property type="entry name" value="CMD DOMAIN-CONTAINING PROTEIN"/>
    <property type="match status" value="1"/>
</dbReference>
<proteinExistence type="predicted"/>
<dbReference type="PANTHER" id="PTHR35446">
    <property type="entry name" value="SI:CH211-175M2.5"/>
    <property type="match status" value="1"/>
</dbReference>
<dbReference type="NCBIfam" id="TIGR00778">
    <property type="entry name" value="ahpD_dom"/>
    <property type="match status" value="1"/>
</dbReference>
<evidence type="ECO:0000259" key="1">
    <source>
        <dbReference type="Pfam" id="PF02627"/>
    </source>
</evidence>
<dbReference type="Pfam" id="PF02627">
    <property type="entry name" value="CMD"/>
    <property type="match status" value="1"/>
</dbReference>
<sequence length="182" mass="19906">MSTRIKTLNPETTTGKSKELFDAVQKKLGFVPNLLKVLGNSPATLETYLTLGSLTEKGNFKHKVREQLALTIAETNNCDYCLSAHSKIGSGHGLTAEEINKNRKGTSEDAKIEALLQFTKKVTENKGVVSDADLKTFKDAGYTDEDVLEVVLNVVANTLTNYVNHIADTEIDFPVVEAGKFN</sequence>
<evidence type="ECO:0000313" key="3">
    <source>
        <dbReference type="Proteomes" id="UP000829517"/>
    </source>
</evidence>
<gene>
    <name evidence="2" type="ORF">JM658_09620</name>
</gene>